<dbReference type="InterPro" id="IPR036866">
    <property type="entry name" value="RibonucZ/Hydroxyglut_hydro"/>
</dbReference>
<comment type="caution">
    <text evidence="2">The sequence shown here is derived from an EMBL/GenBank/DDBJ whole genome shotgun (WGS) entry which is preliminary data.</text>
</comment>
<dbReference type="InterPro" id="IPR001279">
    <property type="entry name" value="Metallo-B-lactamas"/>
</dbReference>
<evidence type="ECO:0000259" key="1">
    <source>
        <dbReference type="SMART" id="SM00849"/>
    </source>
</evidence>
<dbReference type="EMBL" id="JAFBDR010000007">
    <property type="protein sequence ID" value="MBM7571231.1"/>
    <property type="molecule type" value="Genomic_DNA"/>
</dbReference>
<evidence type="ECO:0000313" key="2">
    <source>
        <dbReference type="EMBL" id="MBM7571231.1"/>
    </source>
</evidence>
<dbReference type="PANTHER" id="PTHR42951:SF17">
    <property type="entry name" value="METALLO-BETA-LACTAMASE DOMAIN-CONTAINING PROTEIN"/>
    <property type="match status" value="1"/>
</dbReference>
<feature type="domain" description="Metallo-beta-lactamase" evidence="1">
    <location>
        <begin position="34"/>
        <end position="243"/>
    </location>
</feature>
<protein>
    <submittedName>
        <fullName evidence="2">Glyoxylase-like metal-dependent hydrolase (Beta-lactamase superfamily II)</fullName>
    </submittedName>
</protein>
<dbReference type="PANTHER" id="PTHR42951">
    <property type="entry name" value="METALLO-BETA-LACTAMASE DOMAIN-CONTAINING"/>
    <property type="match status" value="1"/>
</dbReference>
<dbReference type="RefSeq" id="WP_338024250.1">
    <property type="nucleotide sequence ID" value="NZ_JAFBDR010000007.1"/>
</dbReference>
<sequence length="274" mass="31054">MDKNQENNQNEQLYMDHADPVEVLEDLAYYRTVLVNVCMIGHPDSDNWVLIDTAIEHYSKRIIAACEKRFGSKPPSAIILTHGHFDHVGSAKELAKYWDVPIYIHKEELAYVTGEKQYPPADPTMGGGMLSILSPFIPKKPENIKGFVQPLPENGELPYLNDWKYIHTPGHSPGHISLFRESDRTLITGDAILTEKPESTIALFLPIQKVYGPPGYMTHEWEKAEESVKKLADLEPETLLTAHGLPMEGETLRKQLHKLADNFIELAVPEHKRN</sequence>
<gene>
    <name evidence="2" type="ORF">JOC48_001714</name>
</gene>
<accession>A0ABS2MZH4</accession>
<dbReference type="CDD" id="cd07721">
    <property type="entry name" value="yflN-like_MBL-fold"/>
    <property type="match status" value="1"/>
</dbReference>
<dbReference type="InterPro" id="IPR050855">
    <property type="entry name" value="NDM-1-like"/>
</dbReference>
<proteinExistence type="predicted"/>
<dbReference type="SUPFAM" id="SSF56281">
    <property type="entry name" value="Metallo-hydrolase/oxidoreductase"/>
    <property type="match status" value="1"/>
</dbReference>
<dbReference type="Proteomes" id="UP001296943">
    <property type="component" value="Unassembled WGS sequence"/>
</dbReference>
<dbReference type="Pfam" id="PF00753">
    <property type="entry name" value="Lactamase_B"/>
    <property type="match status" value="1"/>
</dbReference>
<dbReference type="SMART" id="SM00849">
    <property type="entry name" value="Lactamase_B"/>
    <property type="match status" value="1"/>
</dbReference>
<name>A0ABS2MZH4_9BACI</name>
<dbReference type="Gene3D" id="3.60.15.10">
    <property type="entry name" value="Ribonuclease Z/Hydroxyacylglutathione hydrolase-like"/>
    <property type="match status" value="1"/>
</dbReference>
<reference evidence="2 3" key="1">
    <citation type="submission" date="2021-01" db="EMBL/GenBank/DDBJ databases">
        <title>Genomic Encyclopedia of Type Strains, Phase IV (KMG-IV): sequencing the most valuable type-strain genomes for metagenomic binning, comparative biology and taxonomic classification.</title>
        <authorList>
            <person name="Goeker M."/>
        </authorList>
    </citation>
    <scope>NUCLEOTIDE SEQUENCE [LARGE SCALE GENOMIC DNA]</scope>
    <source>
        <strain evidence="2 3">DSM 23711</strain>
    </source>
</reference>
<organism evidence="2 3">
    <name type="scientific">Aquibacillus albus</name>
    <dbReference type="NCBI Taxonomy" id="1168171"/>
    <lineage>
        <taxon>Bacteria</taxon>
        <taxon>Bacillati</taxon>
        <taxon>Bacillota</taxon>
        <taxon>Bacilli</taxon>
        <taxon>Bacillales</taxon>
        <taxon>Bacillaceae</taxon>
        <taxon>Aquibacillus</taxon>
    </lineage>
</organism>
<keyword evidence="3" id="KW-1185">Reference proteome</keyword>
<evidence type="ECO:0000313" key="3">
    <source>
        <dbReference type="Proteomes" id="UP001296943"/>
    </source>
</evidence>